<comment type="caution">
    <text evidence="2">The sequence shown here is derived from an EMBL/GenBank/DDBJ whole genome shotgun (WGS) entry which is preliminary data.</text>
</comment>
<protein>
    <submittedName>
        <fullName evidence="2">Uncharacterized protein</fullName>
    </submittedName>
</protein>
<proteinExistence type="predicted"/>
<evidence type="ECO:0000313" key="3">
    <source>
        <dbReference type="Proteomes" id="UP000821837"/>
    </source>
</evidence>
<dbReference type="AlphaFoldDB" id="A0A9D4QDS1"/>
<reference evidence="2" key="2">
    <citation type="submission" date="2021-09" db="EMBL/GenBank/DDBJ databases">
        <authorList>
            <person name="Jia N."/>
            <person name="Wang J."/>
            <person name="Shi W."/>
            <person name="Du L."/>
            <person name="Sun Y."/>
            <person name="Zhan W."/>
            <person name="Jiang J."/>
            <person name="Wang Q."/>
            <person name="Zhang B."/>
            <person name="Ji P."/>
            <person name="Sakyi L.B."/>
            <person name="Cui X."/>
            <person name="Yuan T."/>
            <person name="Jiang B."/>
            <person name="Yang W."/>
            <person name="Lam T.T.-Y."/>
            <person name="Chang Q."/>
            <person name="Ding S."/>
            <person name="Wang X."/>
            <person name="Zhu J."/>
            <person name="Ruan X."/>
            <person name="Zhao L."/>
            <person name="Wei J."/>
            <person name="Que T."/>
            <person name="Du C."/>
            <person name="Cheng J."/>
            <person name="Dai P."/>
            <person name="Han X."/>
            <person name="Huang E."/>
            <person name="Gao Y."/>
            <person name="Liu J."/>
            <person name="Shao H."/>
            <person name="Ye R."/>
            <person name="Li L."/>
            <person name="Wei W."/>
            <person name="Wang X."/>
            <person name="Wang C."/>
            <person name="Huo Q."/>
            <person name="Li W."/>
            <person name="Guo W."/>
            <person name="Chen H."/>
            <person name="Chen S."/>
            <person name="Zhou L."/>
            <person name="Zhou L."/>
            <person name="Ni X."/>
            <person name="Tian J."/>
            <person name="Zhou Y."/>
            <person name="Sheng Y."/>
            <person name="Liu T."/>
            <person name="Pan Y."/>
            <person name="Xia L."/>
            <person name="Li J."/>
            <person name="Zhao F."/>
            <person name="Cao W."/>
        </authorList>
    </citation>
    <scope>NUCLEOTIDE SEQUENCE</scope>
    <source>
        <strain evidence="2">Rsan-2018</strain>
        <tissue evidence="2">Larvae</tissue>
    </source>
</reference>
<organism evidence="2 3">
    <name type="scientific">Rhipicephalus sanguineus</name>
    <name type="common">Brown dog tick</name>
    <name type="synonym">Ixodes sanguineus</name>
    <dbReference type="NCBI Taxonomy" id="34632"/>
    <lineage>
        <taxon>Eukaryota</taxon>
        <taxon>Metazoa</taxon>
        <taxon>Ecdysozoa</taxon>
        <taxon>Arthropoda</taxon>
        <taxon>Chelicerata</taxon>
        <taxon>Arachnida</taxon>
        <taxon>Acari</taxon>
        <taxon>Parasitiformes</taxon>
        <taxon>Ixodida</taxon>
        <taxon>Ixodoidea</taxon>
        <taxon>Ixodidae</taxon>
        <taxon>Rhipicephalinae</taxon>
        <taxon>Rhipicephalus</taxon>
        <taxon>Rhipicephalus</taxon>
    </lineage>
</organism>
<dbReference type="VEuPathDB" id="VectorBase:RSAN_040781"/>
<feature type="region of interest" description="Disordered" evidence="1">
    <location>
        <begin position="165"/>
        <end position="202"/>
    </location>
</feature>
<dbReference type="Proteomes" id="UP000821837">
    <property type="component" value="Chromosome 10"/>
</dbReference>
<name>A0A9D4QDS1_RHISA</name>
<sequence>MSPSGATPCGRRGGGELGHTLQVRLIFDWTCGGKTLKGASSFPVESNPPRPLPKCQHTSCAVCLASAGGEGGWHKCRWSSALSQEGLVDQFLVDLSKHVGCPAMFMAAKQPIACVTHGVAGVVCVPQVPVEEASSCMEAQGTHKQFLCGPAPVFLHGHHFPESKPGAMTAAAEADASSLGLAEDSGKGSSTSEEDGAVPVVF</sequence>
<gene>
    <name evidence="2" type="ORF">HPB52_013153</name>
</gene>
<evidence type="ECO:0000313" key="2">
    <source>
        <dbReference type="EMBL" id="KAH7976411.1"/>
    </source>
</evidence>
<reference evidence="2" key="1">
    <citation type="journal article" date="2020" name="Cell">
        <title>Large-Scale Comparative Analyses of Tick Genomes Elucidate Their Genetic Diversity and Vector Capacities.</title>
        <authorList>
            <consortium name="Tick Genome and Microbiome Consortium (TIGMIC)"/>
            <person name="Jia N."/>
            <person name="Wang J."/>
            <person name="Shi W."/>
            <person name="Du L."/>
            <person name="Sun Y."/>
            <person name="Zhan W."/>
            <person name="Jiang J.F."/>
            <person name="Wang Q."/>
            <person name="Zhang B."/>
            <person name="Ji P."/>
            <person name="Bell-Sakyi L."/>
            <person name="Cui X.M."/>
            <person name="Yuan T.T."/>
            <person name="Jiang B.G."/>
            <person name="Yang W.F."/>
            <person name="Lam T.T."/>
            <person name="Chang Q.C."/>
            <person name="Ding S.J."/>
            <person name="Wang X.J."/>
            <person name="Zhu J.G."/>
            <person name="Ruan X.D."/>
            <person name="Zhao L."/>
            <person name="Wei J.T."/>
            <person name="Ye R.Z."/>
            <person name="Que T.C."/>
            <person name="Du C.H."/>
            <person name="Zhou Y.H."/>
            <person name="Cheng J.X."/>
            <person name="Dai P.F."/>
            <person name="Guo W.B."/>
            <person name="Han X.H."/>
            <person name="Huang E.J."/>
            <person name="Li L.F."/>
            <person name="Wei W."/>
            <person name="Gao Y.C."/>
            <person name="Liu J.Z."/>
            <person name="Shao H.Z."/>
            <person name="Wang X."/>
            <person name="Wang C.C."/>
            <person name="Yang T.C."/>
            <person name="Huo Q.B."/>
            <person name="Li W."/>
            <person name="Chen H.Y."/>
            <person name="Chen S.E."/>
            <person name="Zhou L.G."/>
            <person name="Ni X.B."/>
            <person name="Tian J.H."/>
            <person name="Sheng Y."/>
            <person name="Liu T."/>
            <person name="Pan Y.S."/>
            <person name="Xia L.Y."/>
            <person name="Li J."/>
            <person name="Zhao F."/>
            <person name="Cao W.C."/>
        </authorList>
    </citation>
    <scope>NUCLEOTIDE SEQUENCE</scope>
    <source>
        <strain evidence="2">Rsan-2018</strain>
    </source>
</reference>
<evidence type="ECO:0000256" key="1">
    <source>
        <dbReference type="SAM" id="MobiDB-lite"/>
    </source>
</evidence>
<feature type="compositionally biased region" description="Low complexity" evidence="1">
    <location>
        <begin position="166"/>
        <end position="183"/>
    </location>
</feature>
<accession>A0A9D4QDS1</accession>
<keyword evidence="3" id="KW-1185">Reference proteome</keyword>
<dbReference type="EMBL" id="JABSTV010001246">
    <property type="protein sequence ID" value="KAH7976411.1"/>
    <property type="molecule type" value="Genomic_DNA"/>
</dbReference>